<keyword evidence="12" id="KW-0472">Membrane</keyword>
<comment type="function">
    <text evidence="1">Accessory subunit of the mitochondrial membrane respiratory chain NADH dehydrogenase (Complex I), that is believed not to be involved in catalysis. Complex I functions in the transfer of electrons from NADH to the respiratory chain. The immediate electron acceptor for the enzyme is believed to be ubiquinone.</text>
</comment>
<evidence type="ECO:0000256" key="11">
    <source>
        <dbReference type="ARBA" id="ARBA00023128"/>
    </source>
</evidence>
<keyword evidence="11" id="KW-0496">Mitochondrion</keyword>
<comment type="caution">
    <text evidence="15">The sequence shown here is derived from an EMBL/GenBank/DDBJ whole genome shotgun (WGS) entry which is preliminary data.</text>
</comment>
<evidence type="ECO:0000256" key="13">
    <source>
        <dbReference type="ARBA" id="ARBA00029847"/>
    </source>
</evidence>
<organism evidence="15 16">
    <name type="scientific">Pocillopora meandrina</name>
    <dbReference type="NCBI Taxonomy" id="46732"/>
    <lineage>
        <taxon>Eukaryota</taxon>
        <taxon>Metazoa</taxon>
        <taxon>Cnidaria</taxon>
        <taxon>Anthozoa</taxon>
        <taxon>Hexacorallia</taxon>
        <taxon>Scleractinia</taxon>
        <taxon>Astrocoeniina</taxon>
        <taxon>Pocilloporidae</taxon>
        <taxon>Pocillopora</taxon>
    </lineage>
</organism>
<comment type="subcellular location">
    <subcellularLocation>
        <location evidence="2">Mitochondrion inner membrane</location>
        <topology evidence="2">Single-pass membrane protein</topology>
        <orientation evidence="2">Matrix side</orientation>
    </subcellularLocation>
</comment>
<dbReference type="Proteomes" id="UP001159428">
    <property type="component" value="Unassembled WGS sequence"/>
</dbReference>
<evidence type="ECO:0000256" key="10">
    <source>
        <dbReference type="ARBA" id="ARBA00022989"/>
    </source>
</evidence>
<dbReference type="EMBL" id="CALNXJ010000017">
    <property type="protein sequence ID" value="CAH3120191.1"/>
    <property type="molecule type" value="Genomic_DNA"/>
</dbReference>
<keyword evidence="5" id="KW-0813">Transport</keyword>
<keyword evidence="10" id="KW-1133">Transmembrane helix</keyword>
<dbReference type="Pfam" id="PF15879">
    <property type="entry name" value="MWFE"/>
    <property type="match status" value="1"/>
</dbReference>
<evidence type="ECO:0000256" key="14">
    <source>
        <dbReference type="ARBA" id="ARBA00033255"/>
    </source>
</evidence>
<comment type="similarity">
    <text evidence="3">Belongs to the complex I NDUFA1 subunit family.</text>
</comment>
<name>A0AAU9WNL6_9CNID</name>
<evidence type="ECO:0000256" key="7">
    <source>
        <dbReference type="ARBA" id="ARBA00022692"/>
    </source>
</evidence>
<keyword evidence="7" id="KW-0812">Transmembrane</keyword>
<evidence type="ECO:0000256" key="6">
    <source>
        <dbReference type="ARBA" id="ARBA00022660"/>
    </source>
</evidence>
<evidence type="ECO:0000256" key="4">
    <source>
        <dbReference type="ARBA" id="ARBA00016392"/>
    </source>
</evidence>
<keyword evidence="9" id="KW-0249">Electron transport</keyword>
<gene>
    <name evidence="15" type="ORF">PMEA_00008125</name>
</gene>
<dbReference type="InterPro" id="IPR017384">
    <property type="entry name" value="NADH_Ub_cplx-1_asu_su-1"/>
</dbReference>
<keyword evidence="6" id="KW-0679">Respiratory chain</keyword>
<keyword evidence="16" id="KW-1185">Reference proteome</keyword>
<reference evidence="15 16" key="1">
    <citation type="submission" date="2022-05" db="EMBL/GenBank/DDBJ databases">
        <authorList>
            <consortium name="Genoscope - CEA"/>
            <person name="William W."/>
        </authorList>
    </citation>
    <scope>NUCLEOTIDE SEQUENCE [LARGE SCALE GENOMIC DNA]</scope>
</reference>
<dbReference type="GO" id="GO:0005743">
    <property type="term" value="C:mitochondrial inner membrane"/>
    <property type="evidence" value="ECO:0007669"/>
    <property type="project" value="UniProtKB-SubCell"/>
</dbReference>
<dbReference type="PANTHER" id="PTHR17098:SF2">
    <property type="entry name" value="NADH DEHYDROGENASE [UBIQUINONE] 1 ALPHA SUBCOMPLEX SUBUNIT 1"/>
    <property type="match status" value="1"/>
</dbReference>
<evidence type="ECO:0000256" key="8">
    <source>
        <dbReference type="ARBA" id="ARBA00022792"/>
    </source>
</evidence>
<evidence type="ECO:0000256" key="1">
    <source>
        <dbReference type="ARBA" id="ARBA00003195"/>
    </source>
</evidence>
<keyword evidence="8" id="KW-0999">Mitochondrion inner membrane</keyword>
<evidence type="ECO:0000313" key="15">
    <source>
        <dbReference type="EMBL" id="CAH3120191.1"/>
    </source>
</evidence>
<sequence length="68" mass="7959">MWYECLPPFVIIGACIAVTGWGLKICDRLFQEGKPSRYSLDKFDERLLARDERITGSRFRQKVTTDFN</sequence>
<dbReference type="PANTHER" id="PTHR17098">
    <property type="entry name" value="NADH-UBIQUINONE OXIDOREDUCTASE MWFE SUBUNIT"/>
    <property type="match status" value="1"/>
</dbReference>
<evidence type="ECO:0000256" key="9">
    <source>
        <dbReference type="ARBA" id="ARBA00022982"/>
    </source>
</evidence>
<protein>
    <recommendedName>
        <fullName evidence="4">NADH dehydrogenase [ubiquinone] 1 alpha subcomplex subunit 1</fullName>
    </recommendedName>
    <alternativeName>
        <fullName evidence="14">Complex I-MWFE</fullName>
    </alternativeName>
    <alternativeName>
        <fullName evidence="13">NADH-ubiquinone oxidoreductase MWFE subunit</fullName>
    </alternativeName>
</protein>
<evidence type="ECO:0000313" key="16">
    <source>
        <dbReference type="Proteomes" id="UP001159428"/>
    </source>
</evidence>
<evidence type="ECO:0000256" key="12">
    <source>
        <dbReference type="ARBA" id="ARBA00023136"/>
    </source>
</evidence>
<evidence type="ECO:0000256" key="5">
    <source>
        <dbReference type="ARBA" id="ARBA00022448"/>
    </source>
</evidence>
<accession>A0AAU9WNL6</accession>
<evidence type="ECO:0000256" key="3">
    <source>
        <dbReference type="ARBA" id="ARBA00009960"/>
    </source>
</evidence>
<dbReference type="AlphaFoldDB" id="A0AAU9WNL6"/>
<evidence type="ECO:0000256" key="2">
    <source>
        <dbReference type="ARBA" id="ARBA00004298"/>
    </source>
</evidence>
<proteinExistence type="inferred from homology"/>